<feature type="region of interest" description="Disordered" evidence="6">
    <location>
        <begin position="199"/>
        <end position="241"/>
    </location>
</feature>
<keyword evidence="2" id="KW-0597">Phosphoprotein</keyword>
<feature type="region of interest" description="Disordered" evidence="6">
    <location>
        <begin position="1"/>
        <end position="119"/>
    </location>
</feature>
<dbReference type="STRING" id="1507870.A0A1V8TID3"/>
<evidence type="ECO:0000256" key="1">
    <source>
        <dbReference type="ARBA" id="ARBA00004123"/>
    </source>
</evidence>
<keyword evidence="5" id="KW-0539">Nucleus</keyword>
<evidence type="ECO:0000256" key="4">
    <source>
        <dbReference type="ARBA" id="ARBA00023043"/>
    </source>
</evidence>
<name>A0A1V8TID3_9PEZI</name>
<feature type="compositionally biased region" description="Basic residues" evidence="6">
    <location>
        <begin position="63"/>
        <end position="74"/>
    </location>
</feature>
<dbReference type="Proteomes" id="UP000192596">
    <property type="component" value="Unassembled WGS sequence"/>
</dbReference>
<dbReference type="AlphaFoldDB" id="A0A1V8TID3"/>
<organism evidence="7 8">
    <name type="scientific">Cryoendolithus antarcticus</name>
    <dbReference type="NCBI Taxonomy" id="1507870"/>
    <lineage>
        <taxon>Eukaryota</taxon>
        <taxon>Fungi</taxon>
        <taxon>Dikarya</taxon>
        <taxon>Ascomycota</taxon>
        <taxon>Pezizomycotina</taxon>
        <taxon>Dothideomycetes</taxon>
        <taxon>Dothideomycetidae</taxon>
        <taxon>Cladosporiales</taxon>
        <taxon>Cladosporiaceae</taxon>
        <taxon>Cryoendolithus</taxon>
    </lineage>
</organism>
<dbReference type="InParanoid" id="A0A1V8TID3"/>
<keyword evidence="3" id="KW-0677">Repeat</keyword>
<dbReference type="EMBL" id="NAJO01000007">
    <property type="protein sequence ID" value="OQO11054.1"/>
    <property type="molecule type" value="Genomic_DNA"/>
</dbReference>
<dbReference type="OrthoDB" id="412109at2759"/>
<evidence type="ECO:0000256" key="6">
    <source>
        <dbReference type="SAM" id="MobiDB-lite"/>
    </source>
</evidence>
<accession>A0A1V8TID3</accession>
<evidence type="ECO:0000313" key="7">
    <source>
        <dbReference type="EMBL" id="OQO11054.1"/>
    </source>
</evidence>
<reference evidence="8" key="1">
    <citation type="submission" date="2017-03" db="EMBL/GenBank/DDBJ databases">
        <title>Genomes of endolithic fungi from Antarctica.</title>
        <authorList>
            <person name="Coleine C."/>
            <person name="Masonjones S."/>
            <person name="Stajich J.E."/>
        </authorList>
    </citation>
    <scope>NUCLEOTIDE SEQUENCE [LARGE SCALE GENOMIC DNA]</scope>
    <source>
        <strain evidence="8">CCFEE 5527</strain>
    </source>
</reference>
<evidence type="ECO:0000256" key="2">
    <source>
        <dbReference type="ARBA" id="ARBA00022553"/>
    </source>
</evidence>
<comment type="caution">
    <text evidence="7">The sequence shown here is derived from an EMBL/GenBank/DDBJ whole genome shotgun (WGS) entry which is preliminary data.</text>
</comment>
<dbReference type="PANTHER" id="PTHR15263:SF1">
    <property type="entry name" value="NF-KAPPA-B INHIBITOR-LIKE PROTEIN 1"/>
    <property type="match status" value="1"/>
</dbReference>
<dbReference type="GO" id="GO:0043124">
    <property type="term" value="P:negative regulation of canonical NF-kappaB signal transduction"/>
    <property type="evidence" value="ECO:0007669"/>
    <property type="project" value="InterPro"/>
</dbReference>
<feature type="compositionally biased region" description="Basic and acidic residues" evidence="6">
    <location>
        <begin position="199"/>
        <end position="218"/>
    </location>
</feature>
<evidence type="ECO:0000256" key="3">
    <source>
        <dbReference type="ARBA" id="ARBA00022737"/>
    </source>
</evidence>
<keyword evidence="4" id="KW-0040">ANK repeat</keyword>
<protein>
    <submittedName>
        <fullName evidence="7">Uncharacterized protein</fullName>
    </submittedName>
</protein>
<evidence type="ECO:0000313" key="8">
    <source>
        <dbReference type="Proteomes" id="UP000192596"/>
    </source>
</evidence>
<proteinExistence type="predicted"/>
<comment type="subcellular location">
    <subcellularLocation>
        <location evidence="1">Nucleus</location>
    </subcellularLocation>
</comment>
<evidence type="ECO:0000256" key="5">
    <source>
        <dbReference type="ARBA" id="ARBA00023242"/>
    </source>
</evidence>
<dbReference type="GO" id="GO:0005634">
    <property type="term" value="C:nucleus"/>
    <property type="evidence" value="ECO:0007669"/>
    <property type="project" value="UniProtKB-SubCell"/>
</dbReference>
<sequence length="385" mass="44810">MPSIADTKRSVKATLNSEPDHDAILASLQDEIDRHNEAAARDKQDRSMRKRRHGVDDSQRQGRKERHLRFRFKSGVKEPRRDKRRKHTERRASDSLEDVTTAHPFPREPANPDVKPSSNTAAFQTSLFDALADDEAAQYWESVYSQPIHVYSRPTLQTPTGELESMDDESYAAYVQRKMWEKAHPEVAIERDKRAKKLQEEAEEKERRKEEFARERKREAWRRHGASRDDSGSKPANDYEYTFDFADGQNSAADSKKDKAEREEYIEAWRIYLDAWDQLRNRLDHLTADGADTKHSQKASALIPWPTLPHKPAIKSNIEAFMRYMPDSTDSKTKMQLLKVERVRWHPDKVQQRFAGAVDEGTIKVVTGIFQIIDAMVEEERKYNM</sequence>
<dbReference type="PANTHER" id="PTHR15263">
    <property type="entry name" value="I-KAPPA-B-LIKE PROTEIN IKBL"/>
    <property type="match status" value="1"/>
</dbReference>
<dbReference type="InterPro" id="IPR038753">
    <property type="entry name" value="NFKBIL1"/>
</dbReference>
<gene>
    <name evidence="7" type="ORF">B0A48_05309</name>
</gene>
<feature type="compositionally biased region" description="Basic and acidic residues" evidence="6">
    <location>
        <begin position="31"/>
        <end position="47"/>
    </location>
</feature>
<keyword evidence="8" id="KW-1185">Reference proteome</keyword>